<gene>
    <name evidence="2" type="ORF">BWY43_00575</name>
</gene>
<proteinExistence type="predicted"/>
<comment type="caution">
    <text evidence="2">The sequence shown here is derived from an EMBL/GenBank/DDBJ whole genome shotgun (WGS) entry which is preliminary data.</text>
</comment>
<protein>
    <submittedName>
        <fullName evidence="2">Uncharacterized protein</fullName>
    </submittedName>
</protein>
<feature type="transmembrane region" description="Helical" evidence="1">
    <location>
        <begin position="25"/>
        <end position="42"/>
    </location>
</feature>
<evidence type="ECO:0000313" key="2">
    <source>
        <dbReference type="EMBL" id="OQA52262.1"/>
    </source>
</evidence>
<accession>A0A1V5SE17</accession>
<sequence length="46" mass="5076">MRKQKIQPGKIKTNWKVRKSDAKKLAKSLALAVAVLTVAGVMRNAK</sequence>
<dbReference type="AlphaFoldDB" id="A0A1V5SE17"/>
<keyword evidence="1" id="KW-1133">Transmembrane helix</keyword>
<reference evidence="2" key="1">
    <citation type="submission" date="2017-02" db="EMBL/GenBank/DDBJ databases">
        <title>Delving into the versatile metabolic prowess of the omnipresent phylum Bacteroidetes.</title>
        <authorList>
            <person name="Nobu M.K."/>
            <person name="Mei R."/>
            <person name="Narihiro T."/>
            <person name="Kuroda K."/>
            <person name="Liu W.-T."/>
        </authorList>
    </citation>
    <scope>NUCLEOTIDE SEQUENCE</scope>
    <source>
        <strain evidence="2">ADurb.Bin280</strain>
    </source>
</reference>
<organism evidence="2">
    <name type="scientific">candidate division WS2 bacterium ADurb.Bin280</name>
    <dbReference type="NCBI Taxonomy" id="1852829"/>
    <lineage>
        <taxon>Bacteria</taxon>
        <taxon>candidate division WS2</taxon>
    </lineage>
</organism>
<dbReference type="EMBL" id="MWBO01000039">
    <property type="protein sequence ID" value="OQA52262.1"/>
    <property type="molecule type" value="Genomic_DNA"/>
</dbReference>
<dbReference type="Proteomes" id="UP000485367">
    <property type="component" value="Unassembled WGS sequence"/>
</dbReference>
<evidence type="ECO:0000256" key="1">
    <source>
        <dbReference type="SAM" id="Phobius"/>
    </source>
</evidence>
<keyword evidence="1" id="KW-0812">Transmembrane</keyword>
<keyword evidence="1" id="KW-0472">Membrane</keyword>
<name>A0A1V5SE17_9BACT</name>